<keyword evidence="2" id="KW-1185">Reference proteome</keyword>
<gene>
    <name evidence="1" type="ORF">AVEN_177007_1</name>
</gene>
<dbReference type="Gene3D" id="3.40.525.10">
    <property type="entry name" value="CRAL-TRIO lipid binding domain"/>
    <property type="match status" value="1"/>
</dbReference>
<sequence length="130" mass="14871">MTAVFNQCSMRREGHQDNATNALSPSSWNDCTLGIKYLHVIKAPALLYLLYQNILSTWHQEHQNQVTFYPMGSGLEELHNQVSLDYLPEEYGGKLPSSSLVDLNSVVNEKESYFREQLQYGISNDELELD</sequence>
<organism evidence="1 2">
    <name type="scientific">Araneus ventricosus</name>
    <name type="common">Orbweaver spider</name>
    <name type="synonym">Epeira ventricosa</name>
    <dbReference type="NCBI Taxonomy" id="182803"/>
    <lineage>
        <taxon>Eukaryota</taxon>
        <taxon>Metazoa</taxon>
        <taxon>Ecdysozoa</taxon>
        <taxon>Arthropoda</taxon>
        <taxon>Chelicerata</taxon>
        <taxon>Arachnida</taxon>
        <taxon>Araneae</taxon>
        <taxon>Araneomorphae</taxon>
        <taxon>Entelegynae</taxon>
        <taxon>Araneoidea</taxon>
        <taxon>Araneidae</taxon>
        <taxon>Araneus</taxon>
    </lineage>
</organism>
<evidence type="ECO:0000313" key="2">
    <source>
        <dbReference type="Proteomes" id="UP000499080"/>
    </source>
</evidence>
<proteinExistence type="predicted"/>
<comment type="caution">
    <text evidence="1">The sequence shown here is derived from an EMBL/GenBank/DDBJ whole genome shotgun (WGS) entry which is preliminary data.</text>
</comment>
<evidence type="ECO:0000313" key="1">
    <source>
        <dbReference type="EMBL" id="GBN53189.1"/>
    </source>
</evidence>
<accession>A0A4Y2PPW6</accession>
<dbReference type="SUPFAM" id="SSF52087">
    <property type="entry name" value="CRAL/TRIO domain"/>
    <property type="match status" value="1"/>
</dbReference>
<dbReference type="EMBL" id="BGPR01011832">
    <property type="protein sequence ID" value="GBN53189.1"/>
    <property type="molecule type" value="Genomic_DNA"/>
</dbReference>
<name>A0A4Y2PPW6_ARAVE</name>
<dbReference type="InterPro" id="IPR036865">
    <property type="entry name" value="CRAL-TRIO_dom_sf"/>
</dbReference>
<dbReference type="AlphaFoldDB" id="A0A4Y2PPW6"/>
<dbReference type="Proteomes" id="UP000499080">
    <property type="component" value="Unassembled WGS sequence"/>
</dbReference>
<protein>
    <submittedName>
        <fullName evidence="1">Uncharacterized protein</fullName>
    </submittedName>
</protein>
<reference evidence="1 2" key="1">
    <citation type="journal article" date="2019" name="Sci. Rep.">
        <title>Orb-weaving spider Araneus ventricosus genome elucidates the spidroin gene catalogue.</title>
        <authorList>
            <person name="Kono N."/>
            <person name="Nakamura H."/>
            <person name="Ohtoshi R."/>
            <person name="Moran D.A.P."/>
            <person name="Shinohara A."/>
            <person name="Yoshida Y."/>
            <person name="Fujiwara M."/>
            <person name="Mori M."/>
            <person name="Tomita M."/>
            <person name="Arakawa K."/>
        </authorList>
    </citation>
    <scope>NUCLEOTIDE SEQUENCE [LARGE SCALE GENOMIC DNA]</scope>
</reference>